<evidence type="ECO:0000256" key="2">
    <source>
        <dbReference type="ARBA" id="ARBA00022499"/>
    </source>
</evidence>
<dbReference type="InterPro" id="IPR009072">
    <property type="entry name" value="Histone-fold"/>
</dbReference>
<feature type="compositionally biased region" description="Basic residues" evidence="12">
    <location>
        <begin position="464"/>
        <end position="476"/>
    </location>
</feature>
<name>A0A669C1Y9_ORENI</name>
<dbReference type="InterPro" id="IPR039460">
    <property type="entry name" value="SUPT7L/Spt7"/>
</dbReference>
<keyword evidence="4" id="KW-0832">Ubl conjugation</keyword>
<keyword evidence="3" id="KW-0597">Phosphoprotein</keyword>
<dbReference type="FunCoup" id="A0A669C1Y9">
    <property type="interactions" value="977"/>
</dbReference>
<evidence type="ECO:0000313" key="14">
    <source>
        <dbReference type="Ensembl" id="ENSONIP00000041797.1"/>
    </source>
</evidence>
<feature type="compositionally biased region" description="Gly residues" evidence="12">
    <location>
        <begin position="497"/>
        <end position="508"/>
    </location>
</feature>
<dbReference type="Pfam" id="PF07524">
    <property type="entry name" value="Bromo_TP"/>
    <property type="match status" value="1"/>
</dbReference>
<dbReference type="InParanoid" id="A0A669C1Y9"/>
<feature type="domain" description="Bromodomain associated" evidence="13">
    <location>
        <begin position="260"/>
        <end position="339"/>
    </location>
</feature>
<dbReference type="PANTHER" id="PTHR28598:SF1">
    <property type="entry name" value="STAGA COMPLEX 65 SUBUNIT GAMMA"/>
    <property type="match status" value="1"/>
</dbReference>
<keyword evidence="2" id="KW-1017">Isopeptide bond</keyword>
<feature type="region of interest" description="Disordered" evidence="12">
    <location>
        <begin position="424"/>
        <end position="536"/>
    </location>
</feature>
<dbReference type="AlphaFoldDB" id="A0A669C1Y9"/>
<feature type="region of interest" description="Disordered" evidence="12">
    <location>
        <begin position="135"/>
        <end position="155"/>
    </location>
</feature>
<gene>
    <name evidence="14" type="primary">SUPT7L</name>
    <name evidence="14" type="synonym">supt7l</name>
</gene>
<feature type="region of interest" description="Disordered" evidence="12">
    <location>
        <begin position="189"/>
        <end position="249"/>
    </location>
</feature>
<reference evidence="14" key="3">
    <citation type="submission" date="2025-09" db="UniProtKB">
        <authorList>
            <consortium name="Ensembl"/>
        </authorList>
    </citation>
    <scope>IDENTIFICATION</scope>
</reference>
<evidence type="ECO:0000259" key="13">
    <source>
        <dbReference type="SMART" id="SM00576"/>
    </source>
</evidence>
<dbReference type="GO" id="GO:0005634">
    <property type="term" value="C:nucleus"/>
    <property type="evidence" value="ECO:0007669"/>
    <property type="project" value="UniProtKB-SubCell"/>
</dbReference>
<dbReference type="GO" id="GO:0000124">
    <property type="term" value="C:SAGA complex"/>
    <property type="evidence" value="ECO:0007669"/>
    <property type="project" value="InterPro"/>
</dbReference>
<evidence type="ECO:0000256" key="1">
    <source>
        <dbReference type="ARBA" id="ARBA00004123"/>
    </source>
</evidence>
<proteinExistence type="predicted"/>
<comment type="subunit">
    <text evidence="8">Component of the STAGA transcription coactivator-HAT complex, at least composed of SUPT3H, SUPT7L, GCN5L2, TAF5L, TAF6L, TADA3L, TAD1L, TAF10, TAF12 and TAF9.</text>
</comment>
<evidence type="ECO:0000256" key="3">
    <source>
        <dbReference type="ARBA" id="ARBA00022553"/>
    </source>
</evidence>
<dbReference type="OMA" id="ELSWNSC"/>
<evidence type="ECO:0000256" key="8">
    <source>
        <dbReference type="ARBA" id="ARBA00065102"/>
    </source>
</evidence>
<keyword evidence="15" id="KW-1185">Reference proteome</keyword>
<keyword evidence="5" id="KW-0805">Transcription regulation</keyword>
<feature type="compositionally biased region" description="Low complexity" evidence="12">
    <location>
        <begin position="189"/>
        <end position="200"/>
    </location>
</feature>
<evidence type="ECO:0000256" key="4">
    <source>
        <dbReference type="ARBA" id="ARBA00022843"/>
    </source>
</evidence>
<dbReference type="GO" id="GO:0046982">
    <property type="term" value="F:protein heterodimerization activity"/>
    <property type="evidence" value="ECO:0007669"/>
    <property type="project" value="InterPro"/>
</dbReference>
<sequence length="536" mass="58583">MSSLITTTHYLQDKKPRASSKLQHVPHADSDVGFRWDLVLVHHSAVRAAQVVDVEALLFSHAARVLPGLSTVLNHCVVPGDRGVLQGQIAHSLNCSLYSPCVIMMRYWGEIPGPAGAPPSRSSFDLLQREFRSVEMQDPPLHQPSAQRPRPTTMLDIPSEPCSLTIHTVQLCQHVRRLRGLLAAAQAQSQGQSSAASEGGSKLDEADTNLPLRPPTPPVMPDDLLPVDSKAPRQPFQLRHSDPESDFYKGKGEQVTELSWPSCRQLLYQSVATVLAHAGFESAQESVLETLTDLVHEHYLRLTRLLRVTVDREARLGASPFPDVVEQVFHEVGIGSVLALQRFWQVRIKDYHSYMLQLSKDLSEEYERLVNPEKALEDSKSPKIKVEAISDIPFPVSEEPEADLASGDQALPMGVLGANAERLASGLDGDHSPHTSGGGVANNSPLWLQVKVEPQDGEEGQASAHHHHHHHHHHHGVLGGDVFEDGGPMSTMSESGGAMGPSPGGVGSDGSYASHSPDSMMVDDFDQRPKKRTKKM</sequence>
<reference evidence="15" key="1">
    <citation type="submission" date="2012-01" db="EMBL/GenBank/DDBJ databases">
        <title>The Genome Sequence of Oreochromis niloticus (Nile Tilapia).</title>
        <authorList>
            <consortium name="Broad Institute Genome Assembly Team"/>
            <consortium name="Broad Institute Sequencing Platform"/>
            <person name="Di Palma F."/>
            <person name="Johnson J."/>
            <person name="Lander E.S."/>
            <person name="Lindblad-Toh K."/>
        </authorList>
    </citation>
    <scope>NUCLEOTIDE SEQUENCE [LARGE SCALE GENOMIC DNA]</scope>
</reference>
<feature type="compositionally biased region" description="Basic and acidic residues" evidence="12">
    <location>
        <begin position="239"/>
        <end position="249"/>
    </location>
</feature>
<dbReference type="FunFam" id="1.10.20.10:FF:000034">
    <property type="entry name" value="STAGA complex 65 subunit gamma"/>
    <property type="match status" value="1"/>
</dbReference>
<dbReference type="PANTHER" id="PTHR28598">
    <property type="entry name" value="STAGA COMPLEX 65 SUBUNIT GAMMA"/>
    <property type="match status" value="1"/>
</dbReference>
<dbReference type="GO" id="GO:0003713">
    <property type="term" value="F:transcription coactivator activity"/>
    <property type="evidence" value="ECO:0007669"/>
    <property type="project" value="TreeGrafter"/>
</dbReference>
<evidence type="ECO:0000256" key="6">
    <source>
        <dbReference type="ARBA" id="ARBA00023163"/>
    </source>
</evidence>
<comment type="subcellular location">
    <subcellularLocation>
        <location evidence="1">Nucleus</location>
    </subcellularLocation>
</comment>
<reference evidence="14" key="2">
    <citation type="submission" date="2025-08" db="UniProtKB">
        <authorList>
            <consortium name="Ensembl"/>
        </authorList>
    </citation>
    <scope>IDENTIFICATION</scope>
</reference>
<dbReference type="CDD" id="cd06847">
    <property type="entry name" value="HFD_SUPT7L"/>
    <property type="match status" value="1"/>
</dbReference>
<evidence type="ECO:0000256" key="5">
    <source>
        <dbReference type="ARBA" id="ARBA00023015"/>
    </source>
</evidence>
<dbReference type="Proteomes" id="UP000005207">
    <property type="component" value="Linkage group LG19"/>
</dbReference>
<dbReference type="GeneTree" id="ENSGT00390000005572"/>
<evidence type="ECO:0000313" key="15">
    <source>
        <dbReference type="Proteomes" id="UP000005207"/>
    </source>
</evidence>
<dbReference type="Ensembl" id="ENSONIT00000084775.1">
    <property type="protein sequence ID" value="ENSONIP00000041797.1"/>
    <property type="gene ID" value="ENSONIG00000032572.1"/>
</dbReference>
<evidence type="ECO:0000256" key="12">
    <source>
        <dbReference type="SAM" id="MobiDB-lite"/>
    </source>
</evidence>
<evidence type="ECO:0000256" key="10">
    <source>
        <dbReference type="ARBA" id="ARBA00082307"/>
    </source>
</evidence>
<organism evidence="14 15">
    <name type="scientific">Oreochromis niloticus</name>
    <name type="common">Nile tilapia</name>
    <name type="synonym">Tilapia nilotica</name>
    <dbReference type="NCBI Taxonomy" id="8128"/>
    <lineage>
        <taxon>Eukaryota</taxon>
        <taxon>Metazoa</taxon>
        <taxon>Chordata</taxon>
        <taxon>Craniata</taxon>
        <taxon>Vertebrata</taxon>
        <taxon>Euteleostomi</taxon>
        <taxon>Actinopterygii</taxon>
        <taxon>Neopterygii</taxon>
        <taxon>Teleostei</taxon>
        <taxon>Neoteleostei</taxon>
        <taxon>Acanthomorphata</taxon>
        <taxon>Ovalentaria</taxon>
        <taxon>Cichlomorphae</taxon>
        <taxon>Cichliformes</taxon>
        <taxon>Cichlidae</taxon>
        <taxon>African cichlids</taxon>
        <taxon>Pseudocrenilabrinae</taxon>
        <taxon>Oreochromini</taxon>
        <taxon>Oreochromis</taxon>
    </lineage>
</organism>
<keyword evidence="6" id="KW-0804">Transcription</keyword>
<protein>
    <recommendedName>
        <fullName evidence="9">STAGA complex 65 subunit gamma</fullName>
    </recommendedName>
    <alternativeName>
        <fullName evidence="11">SPTF-associated factor 65 gamma</fullName>
    </alternativeName>
    <alternativeName>
        <fullName evidence="10">Suppressor of Ty 7-like</fullName>
    </alternativeName>
</protein>
<dbReference type="Gene3D" id="1.10.20.10">
    <property type="entry name" value="Histone, subunit A"/>
    <property type="match status" value="1"/>
</dbReference>
<evidence type="ECO:0000256" key="7">
    <source>
        <dbReference type="ARBA" id="ARBA00023242"/>
    </source>
</evidence>
<evidence type="ECO:0000256" key="11">
    <source>
        <dbReference type="ARBA" id="ARBA00084075"/>
    </source>
</evidence>
<evidence type="ECO:0000256" key="9">
    <source>
        <dbReference type="ARBA" id="ARBA00074250"/>
    </source>
</evidence>
<dbReference type="SMART" id="SM00576">
    <property type="entry name" value="BTP"/>
    <property type="match status" value="1"/>
</dbReference>
<dbReference type="InterPro" id="IPR006565">
    <property type="entry name" value="BTP"/>
</dbReference>
<accession>A0A669C1Y9</accession>
<keyword evidence="7" id="KW-0539">Nucleus</keyword>